<keyword evidence="2" id="KW-1185">Reference proteome</keyword>
<proteinExistence type="predicted"/>
<dbReference type="EMBL" id="CP015772">
    <property type="protein sequence ID" value="ANH83061.1"/>
    <property type="molecule type" value="Genomic_DNA"/>
</dbReference>
<dbReference type="OrthoDB" id="1467887at2"/>
<dbReference type="STRING" id="1176587.A8C56_20585"/>
<evidence type="ECO:0000313" key="2">
    <source>
        <dbReference type="Proteomes" id="UP000077667"/>
    </source>
</evidence>
<evidence type="ECO:0008006" key="3">
    <source>
        <dbReference type="Google" id="ProtNLM"/>
    </source>
</evidence>
<dbReference type="Pfam" id="PF16395">
    <property type="entry name" value="DUF5004"/>
    <property type="match status" value="1"/>
</dbReference>
<sequence length="146" mass="16341">MKPVKIFFLIVGFTLFSVGINSCKKEQTKIHPEASKNIVGTWKIASVIRNGVDITPYFDFAPFSIEFKEDGSYIVNNQAPFVISKNGTWSLDDPTHPLHISFRQEGASQTFTNEFDYPVVEGARRIVLRGAPGCTSNTYQYSLVAQ</sequence>
<evidence type="ECO:0000313" key="1">
    <source>
        <dbReference type="EMBL" id="ANH83061.1"/>
    </source>
</evidence>
<dbReference type="RefSeq" id="WP_067760283.1">
    <property type="nucleotide sequence ID" value="NZ_CP015772.1"/>
</dbReference>
<organism evidence="1 2">
    <name type="scientific">Niabella ginsenosidivorans</name>
    <dbReference type="NCBI Taxonomy" id="1176587"/>
    <lineage>
        <taxon>Bacteria</taxon>
        <taxon>Pseudomonadati</taxon>
        <taxon>Bacteroidota</taxon>
        <taxon>Chitinophagia</taxon>
        <taxon>Chitinophagales</taxon>
        <taxon>Chitinophagaceae</taxon>
        <taxon>Niabella</taxon>
    </lineage>
</organism>
<dbReference type="KEGG" id="nia:A8C56_20585"/>
<accession>A0A1A9I8Q5</accession>
<dbReference type="AlphaFoldDB" id="A0A1A9I8Q5"/>
<protein>
    <recommendedName>
        <fullName evidence="3">DUF5004 domain-containing protein</fullName>
    </recommendedName>
</protein>
<dbReference type="InterPro" id="IPR032168">
    <property type="entry name" value="DUF5004"/>
</dbReference>
<dbReference type="Proteomes" id="UP000077667">
    <property type="component" value="Chromosome"/>
</dbReference>
<name>A0A1A9I8Q5_9BACT</name>
<reference evidence="1 2" key="1">
    <citation type="submission" date="2016-05" db="EMBL/GenBank/DDBJ databases">
        <title>Niabella ginsenosidivorans BS26 whole genome sequencing.</title>
        <authorList>
            <person name="Im W.T."/>
            <person name="Siddiqi M.Z."/>
        </authorList>
    </citation>
    <scope>NUCLEOTIDE SEQUENCE [LARGE SCALE GENOMIC DNA]</scope>
    <source>
        <strain evidence="1 2">BS26</strain>
    </source>
</reference>
<gene>
    <name evidence="1" type="ORF">A8C56_20585</name>
</gene>